<evidence type="ECO:0000313" key="7">
    <source>
        <dbReference type="Proteomes" id="UP000823749"/>
    </source>
</evidence>
<keyword evidence="3" id="KW-0326">Glycosidase</keyword>
<dbReference type="GO" id="GO:0004553">
    <property type="term" value="F:hydrolase activity, hydrolyzing O-glycosyl compounds"/>
    <property type="evidence" value="ECO:0007669"/>
    <property type="project" value="InterPro"/>
</dbReference>
<feature type="domain" description="Glycoside hydrolase family 5" evidence="5">
    <location>
        <begin position="118"/>
        <end position="274"/>
    </location>
</feature>
<dbReference type="Gene3D" id="3.20.20.80">
    <property type="entry name" value="Glycosidases"/>
    <property type="match status" value="3"/>
</dbReference>
<feature type="region of interest" description="Disordered" evidence="4">
    <location>
        <begin position="1"/>
        <end position="44"/>
    </location>
</feature>
<feature type="compositionally biased region" description="Basic residues" evidence="4">
    <location>
        <begin position="1"/>
        <end position="10"/>
    </location>
</feature>
<name>A0AAV6JFW9_9ERIC</name>
<protein>
    <recommendedName>
        <fullName evidence="5">Glycoside hydrolase family 5 domain-containing protein</fullName>
    </recommendedName>
</protein>
<feature type="compositionally biased region" description="Pro residues" evidence="4">
    <location>
        <begin position="20"/>
        <end position="30"/>
    </location>
</feature>
<feature type="domain" description="Glycoside hydrolase family 5" evidence="5">
    <location>
        <begin position="551"/>
        <end position="838"/>
    </location>
</feature>
<dbReference type="InterPro" id="IPR001547">
    <property type="entry name" value="Glyco_hydro_5"/>
</dbReference>
<comment type="caution">
    <text evidence="6">The sequence shown here is derived from an EMBL/GenBank/DDBJ whole genome shotgun (WGS) entry which is preliminary data.</text>
</comment>
<comment type="similarity">
    <text evidence="1">Belongs to the glycosyl hydrolase 5 (cellulase A) family.</text>
</comment>
<dbReference type="PANTHER" id="PTHR31263:SF68">
    <property type="entry name" value="GLYCOSIDE HYDROLASE FAMILY 5 DOMAIN-CONTAINING PROTEIN"/>
    <property type="match status" value="1"/>
</dbReference>
<dbReference type="AlphaFoldDB" id="A0AAV6JFW9"/>
<evidence type="ECO:0000313" key="6">
    <source>
        <dbReference type="EMBL" id="KAG5539603.1"/>
    </source>
</evidence>
<organism evidence="6 7">
    <name type="scientific">Rhododendron griersonianum</name>
    <dbReference type="NCBI Taxonomy" id="479676"/>
    <lineage>
        <taxon>Eukaryota</taxon>
        <taxon>Viridiplantae</taxon>
        <taxon>Streptophyta</taxon>
        <taxon>Embryophyta</taxon>
        <taxon>Tracheophyta</taxon>
        <taxon>Spermatophyta</taxon>
        <taxon>Magnoliopsida</taxon>
        <taxon>eudicotyledons</taxon>
        <taxon>Gunneridae</taxon>
        <taxon>Pentapetalae</taxon>
        <taxon>asterids</taxon>
        <taxon>Ericales</taxon>
        <taxon>Ericaceae</taxon>
        <taxon>Ericoideae</taxon>
        <taxon>Rhodoreae</taxon>
        <taxon>Rhododendron</taxon>
    </lineage>
</organism>
<dbReference type="SUPFAM" id="SSF51445">
    <property type="entry name" value="(Trans)glycosidases"/>
    <property type="match status" value="2"/>
</dbReference>
<evidence type="ECO:0000256" key="1">
    <source>
        <dbReference type="ARBA" id="ARBA00005641"/>
    </source>
</evidence>
<keyword evidence="7" id="KW-1185">Reference proteome</keyword>
<dbReference type="Pfam" id="PF00150">
    <property type="entry name" value="Cellulase"/>
    <property type="match status" value="2"/>
</dbReference>
<dbReference type="GO" id="GO:0000272">
    <property type="term" value="P:polysaccharide catabolic process"/>
    <property type="evidence" value="ECO:0007669"/>
    <property type="project" value="InterPro"/>
</dbReference>
<dbReference type="InterPro" id="IPR035992">
    <property type="entry name" value="Ricin_B-like_lectins"/>
</dbReference>
<accession>A0AAV6JFW9</accession>
<proteinExistence type="inferred from homology"/>
<dbReference type="EMBL" id="JACTNZ010000007">
    <property type="protein sequence ID" value="KAG5539603.1"/>
    <property type="molecule type" value="Genomic_DNA"/>
</dbReference>
<evidence type="ECO:0000259" key="5">
    <source>
        <dbReference type="Pfam" id="PF00150"/>
    </source>
</evidence>
<dbReference type="InterPro" id="IPR017853">
    <property type="entry name" value="GH"/>
</dbReference>
<keyword evidence="2" id="KW-0378">Hydrolase</keyword>
<dbReference type="SUPFAM" id="SSF50370">
    <property type="entry name" value="Ricin B-like lectins"/>
    <property type="match status" value="2"/>
</dbReference>
<dbReference type="PANTHER" id="PTHR31263">
    <property type="entry name" value="CELLULASE FAMILY PROTEIN (AFU_ORTHOLOGUE AFUA_5G14560)"/>
    <property type="match status" value="1"/>
</dbReference>
<dbReference type="Proteomes" id="UP000823749">
    <property type="component" value="Chromosome 7"/>
</dbReference>
<evidence type="ECO:0000256" key="2">
    <source>
        <dbReference type="ARBA" id="ARBA00022801"/>
    </source>
</evidence>
<evidence type="ECO:0000256" key="4">
    <source>
        <dbReference type="SAM" id="MobiDB-lite"/>
    </source>
</evidence>
<reference evidence="6" key="1">
    <citation type="submission" date="2020-08" db="EMBL/GenBank/DDBJ databases">
        <title>Plant Genome Project.</title>
        <authorList>
            <person name="Zhang R.-G."/>
        </authorList>
    </citation>
    <scope>NUCLEOTIDE SEQUENCE</scope>
    <source>
        <strain evidence="6">WSP0</strain>
        <tissue evidence="6">Leaf</tissue>
    </source>
</reference>
<gene>
    <name evidence="6" type="ORF">RHGRI_019966</name>
</gene>
<evidence type="ECO:0000256" key="3">
    <source>
        <dbReference type="ARBA" id="ARBA00023295"/>
    </source>
</evidence>
<sequence length="1028" mass="115029">MDRLSGHRRPLQAEVHQLGGPPPHHGPGGPPQAATERHRQPHSSTGFNCVRLTWSTYMFTRPNYSSLTVAQSLDRWSLGGAKAGMARNNPSLLDVGVWDAQKAVIDGLGALDIMVVLDNHVVGMSMRNELRGPRQNPSDWYKYMQQGAEAIHQANPDVLVIVSGLSFDTNFGFLKNRPLEADVSNKLVYEAHWYSFGNPTEKWLYQTNGYCGNVTQWFFGQSGFLGSGPSPVPLFLSEFGLDQTGGNEAQNRYLGCLLGLVAEWDLDWAWWALQGSYMLREGKVDAGEDYGVLDFNWESVRNSSILKKLQLIQQITQDPKSNNPSYQIMYHPQSVQCVQSNQHLVYLFDCQNWSRWSYDKNGGPIKLMDSTTPSCLSAAGDGLPVVFSDDCSGQQSVWTLVSGSKFHIAAKDKQGSLLCLDWDSSSSGISIVTKKCLCLGNDARDVPTCVEDPQRQWIKKIKQHKNNWRDPIFLSSPPTISQPTMKLLLKNIFQTITILLSLLSLTSLSNSFPLSTSSRWIIDENSGHRVKLACVNWAGHLHAMVPEGLEKKPLRQIAAFVASNGYNCVRLTWATYMFTRSNYSSLSVTQSLDQWGLVQAREGMAKNNPWIMGLTPFEAQRAVVNELGAHKVMVVLDNHVSLPKWCCGGEDGNGFFGDEYFDPDEWLQGLSMVAKLYKGIDTVVGMSMRNEIRGQRQNENDWYKYIQLGATTIHTANPDVLVIVSGLSYDTNLSFLKKKPLSLGSNLKSKLVYEAHWYSFGNPTDQWMLQTNGYCAKRTRWFMSGAGFLTTGPNPAPLFLSEFGVDQRGASERDNRYLSCLLGFLAERDLDWALWTLQGSYRLREGKVGMEETFGLLDTNWDHLRNSTLQDKLQLVQQMTQDPNSKWPTNYIMFHPQSGRCARLGRQGLYLSNCLQTSKWSYGGNGTPIRLTGTSQCLTTGGDGLPPILSDDCSSQRSRWESVSESKFHMAAQDGRGSYLCLDWSSSNSSAVLIITKKCLCLDNDLKDVPSCGQNPQNQWFKLVPTNK</sequence>